<dbReference type="GO" id="GO:0000049">
    <property type="term" value="F:tRNA binding"/>
    <property type="evidence" value="ECO:0007669"/>
    <property type="project" value="InterPro"/>
</dbReference>
<dbReference type="InterPro" id="IPR013155">
    <property type="entry name" value="M/V/L/I-tRNA-synth_anticd-bd"/>
</dbReference>
<dbReference type="GO" id="GO:0005524">
    <property type="term" value="F:ATP binding"/>
    <property type="evidence" value="ECO:0007669"/>
    <property type="project" value="UniProtKB-KW"/>
</dbReference>
<evidence type="ECO:0000256" key="3">
    <source>
        <dbReference type="ARBA" id="ARBA00013165"/>
    </source>
</evidence>
<comment type="similarity">
    <text evidence="2 12">Belongs to the class-I aminoacyl-tRNA synthetase family.</text>
</comment>
<comment type="catalytic activity">
    <reaction evidence="10">
        <text>tRNA(Ile) + L-isoleucine + ATP = L-isoleucyl-tRNA(Ile) + AMP + diphosphate</text>
        <dbReference type="Rhea" id="RHEA:11060"/>
        <dbReference type="Rhea" id="RHEA-COMP:9666"/>
        <dbReference type="Rhea" id="RHEA-COMP:9695"/>
        <dbReference type="ChEBI" id="CHEBI:30616"/>
        <dbReference type="ChEBI" id="CHEBI:33019"/>
        <dbReference type="ChEBI" id="CHEBI:58045"/>
        <dbReference type="ChEBI" id="CHEBI:78442"/>
        <dbReference type="ChEBI" id="CHEBI:78528"/>
        <dbReference type="ChEBI" id="CHEBI:456215"/>
        <dbReference type="EC" id="6.1.1.5"/>
    </reaction>
</comment>
<feature type="domain" description="Aminoacyl-tRNA synthetase class Ia" evidence="13">
    <location>
        <begin position="67"/>
        <end position="729"/>
    </location>
</feature>
<dbReference type="InterPro" id="IPR014729">
    <property type="entry name" value="Rossmann-like_a/b/a_fold"/>
</dbReference>
<proteinExistence type="inferred from homology"/>
<dbReference type="Pfam" id="PF08264">
    <property type="entry name" value="Anticodon_1"/>
    <property type="match status" value="1"/>
</dbReference>
<feature type="domain" description="Zinc finger FPG/IleRS-type" evidence="14">
    <location>
        <begin position="1011"/>
        <end position="1034"/>
    </location>
</feature>
<evidence type="ECO:0000256" key="8">
    <source>
        <dbReference type="ARBA" id="ARBA00023146"/>
    </source>
</evidence>
<keyword evidence="8 12" id="KW-0030">Aminoacyl-tRNA synthetase</keyword>
<evidence type="ECO:0000256" key="6">
    <source>
        <dbReference type="ARBA" id="ARBA00022840"/>
    </source>
</evidence>
<dbReference type="PRINTS" id="PR00984">
    <property type="entry name" value="TRNASYNTHILE"/>
</dbReference>
<dbReference type="InterPro" id="IPR010663">
    <property type="entry name" value="Znf_FPG/IleRS"/>
</dbReference>
<dbReference type="FunFam" id="3.40.50.620:FF:000111">
    <property type="entry name" value="Mitochondrial isoleucyl-tRNA synthetase"/>
    <property type="match status" value="1"/>
</dbReference>
<dbReference type="GO" id="GO:0032543">
    <property type="term" value="P:mitochondrial translation"/>
    <property type="evidence" value="ECO:0007669"/>
    <property type="project" value="TreeGrafter"/>
</dbReference>
<organism evidence="16 17">
    <name type="scientific">Lineolata rhizophorae</name>
    <dbReference type="NCBI Taxonomy" id="578093"/>
    <lineage>
        <taxon>Eukaryota</taxon>
        <taxon>Fungi</taxon>
        <taxon>Dikarya</taxon>
        <taxon>Ascomycota</taxon>
        <taxon>Pezizomycotina</taxon>
        <taxon>Dothideomycetes</taxon>
        <taxon>Dothideomycetes incertae sedis</taxon>
        <taxon>Lineolatales</taxon>
        <taxon>Lineolataceae</taxon>
        <taxon>Lineolata</taxon>
    </lineage>
</organism>
<dbReference type="GO" id="GO:0002161">
    <property type="term" value="F:aminoacyl-tRNA deacylase activity"/>
    <property type="evidence" value="ECO:0007669"/>
    <property type="project" value="InterPro"/>
</dbReference>
<accession>A0A6A6NS44</accession>
<dbReference type="PANTHER" id="PTHR42765:SF1">
    <property type="entry name" value="ISOLEUCINE--TRNA LIGASE, MITOCHONDRIAL"/>
    <property type="match status" value="1"/>
</dbReference>
<dbReference type="EC" id="6.1.1.5" evidence="3"/>
<keyword evidence="4 12" id="KW-0436">Ligase</keyword>
<dbReference type="Proteomes" id="UP000799766">
    <property type="component" value="Unassembled WGS sequence"/>
</dbReference>
<comment type="subcellular location">
    <subcellularLocation>
        <location evidence="1">Mitochondrion</location>
    </subcellularLocation>
</comment>
<evidence type="ECO:0000256" key="1">
    <source>
        <dbReference type="ARBA" id="ARBA00004173"/>
    </source>
</evidence>
<dbReference type="Pfam" id="PF06827">
    <property type="entry name" value="zf-FPG_IleRS"/>
    <property type="match status" value="1"/>
</dbReference>
<dbReference type="GO" id="GO:0006428">
    <property type="term" value="P:isoleucyl-tRNA aminoacylation"/>
    <property type="evidence" value="ECO:0007669"/>
    <property type="project" value="InterPro"/>
</dbReference>
<dbReference type="Pfam" id="PF00133">
    <property type="entry name" value="tRNA-synt_1"/>
    <property type="match status" value="1"/>
</dbReference>
<evidence type="ECO:0000313" key="17">
    <source>
        <dbReference type="Proteomes" id="UP000799766"/>
    </source>
</evidence>
<evidence type="ECO:0000256" key="12">
    <source>
        <dbReference type="RuleBase" id="RU363035"/>
    </source>
</evidence>
<dbReference type="CDD" id="cd07960">
    <property type="entry name" value="Anticodon_Ia_Ile_BEm"/>
    <property type="match status" value="1"/>
</dbReference>
<reference evidence="16" key="1">
    <citation type="journal article" date="2020" name="Stud. Mycol.">
        <title>101 Dothideomycetes genomes: a test case for predicting lifestyles and emergence of pathogens.</title>
        <authorList>
            <person name="Haridas S."/>
            <person name="Albert R."/>
            <person name="Binder M."/>
            <person name="Bloem J."/>
            <person name="Labutti K."/>
            <person name="Salamov A."/>
            <person name="Andreopoulos B."/>
            <person name="Baker S."/>
            <person name="Barry K."/>
            <person name="Bills G."/>
            <person name="Bluhm B."/>
            <person name="Cannon C."/>
            <person name="Castanera R."/>
            <person name="Culley D."/>
            <person name="Daum C."/>
            <person name="Ezra D."/>
            <person name="Gonzalez J."/>
            <person name="Henrissat B."/>
            <person name="Kuo A."/>
            <person name="Liang C."/>
            <person name="Lipzen A."/>
            <person name="Lutzoni F."/>
            <person name="Magnuson J."/>
            <person name="Mondo S."/>
            <person name="Nolan M."/>
            <person name="Ohm R."/>
            <person name="Pangilinan J."/>
            <person name="Park H.-J."/>
            <person name="Ramirez L."/>
            <person name="Alfaro M."/>
            <person name="Sun H."/>
            <person name="Tritt A."/>
            <person name="Yoshinaga Y."/>
            <person name="Zwiers L.-H."/>
            <person name="Turgeon B."/>
            <person name="Goodwin S."/>
            <person name="Spatafora J."/>
            <person name="Crous P."/>
            <person name="Grigoriev I."/>
        </authorList>
    </citation>
    <scope>NUCLEOTIDE SEQUENCE</scope>
    <source>
        <strain evidence="16">ATCC 16933</strain>
    </source>
</reference>
<evidence type="ECO:0000259" key="13">
    <source>
        <dbReference type="Pfam" id="PF00133"/>
    </source>
</evidence>
<dbReference type="PROSITE" id="PS00178">
    <property type="entry name" value="AA_TRNA_LIGASE_I"/>
    <property type="match status" value="1"/>
</dbReference>
<dbReference type="GO" id="GO:0004822">
    <property type="term" value="F:isoleucine-tRNA ligase activity"/>
    <property type="evidence" value="ECO:0007669"/>
    <property type="project" value="UniProtKB-EC"/>
</dbReference>
<dbReference type="Gene3D" id="3.40.50.620">
    <property type="entry name" value="HUPs"/>
    <property type="match status" value="2"/>
</dbReference>
<dbReference type="PANTHER" id="PTHR42765">
    <property type="entry name" value="SOLEUCYL-TRNA SYNTHETASE"/>
    <property type="match status" value="1"/>
</dbReference>
<evidence type="ECO:0000256" key="4">
    <source>
        <dbReference type="ARBA" id="ARBA00022598"/>
    </source>
</evidence>
<dbReference type="InterPro" id="IPR033708">
    <property type="entry name" value="Anticodon_Ile_BEm"/>
</dbReference>
<gene>
    <name evidence="16" type="ORF">BDY21DRAFT_353653</name>
</gene>
<dbReference type="InterPro" id="IPR009008">
    <property type="entry name" value="Val/Leu/Ile-tRNA-synth_edit"/>
</dbReference>
<dbReference type="InterPro" id="IPR050081">
    <property type="entry name" value="Ile-tRNA_ligase"/>
</dbReference>
<evidence type="ECO:0000256" key="5">
    <source>
        <dbReference type="ARBA" id="ARBA00022741"/>
    </source>
</evidence>
<keyword evidence="7 12" id="KW-0648">Protein biosynthesis</keyword>
<protein>
    <recommendedName>
        <fullName evidence="11">Isoleucine--tRNA ligase, mitochondrial</fullName>
        <ecNumber evidence="3">6.1.1.5</ecNumber>
    </recommendedName>
    <alternativeName>
        <fullName evidence="9">Isoleucyl-tRNA synthetase</fullName>
    </alternativeName>
</protein>
<dbReference type="SUPFAM" id="SSF47323">
    <property type="entry name" value="Anticodon-binding domain of a subclass of class I aminoacyl-tRNA synthetases"/>
    <property type="match status" value="1"/>
</dbReference>
<keyword evidence="5 12" id="KW-0547">Nucleotide-binding</keyword>
<dbReference type="GO" id="GO:0005739">
    <property type="term" value="C:mitochondrion"/>
    <property type="evidence" value="ECO:0007669"/>
    <property type="project" value="UniProtKB-SubCell"/>
</dbReference>
<dbReference type="Gene3D" id="1.10.10.830">
    <property type="entry name" value="Ile-tRNA synthetase CP2 domain-like"/>
    <property type="match status" value="1"/>
</dbReference>
<evidence type="ECO:0000256" key="2">
    <source>
        <dbReference type="ARBA" id="ARBA00005594"/>
    </source>
</evidence>
<evidence type="ECO:0000256" key="9">
    <source>
        <dbReference type="ARBA" id="ARBA00032665"/>
    </source>
</evidence>
<dbReference type="InterPro" id="IPR002301">
    <property type="entry name" value="Ile-tRNA-ligase"/>
</dbReference>
<dbReference type="Gene3D" id="3.90.740.10">
    <property type="entry name" value="Valyl/Leucyl/Isoleucyl-tRNA synthetase, editing domain"/>
    <property type="match status" value="1"/>
</dbReference>
<feature type="domain" description="Methionyl/Valyl/Leucyl/Isoleucyl-tRNA synthetase anticodon-binding" evidence="15">
    <location>
        <begin position="780"/>
        <end position="934"/>
    </location>
</feature>
<dbReference type="InterPro" id="IPR002300">
    <property type="entry name" value="aa-tRNA-synth_Ia"/>
</dbReference>
<evidence type="ECO:0000256" key="7">
    <source>
        <dbReference type="ARBA" id="ARBA00022917"/>
    </source>
</evidence>
<keyword evidence="17" id="KW-1185">Reference proteome</keyword>
<dbReference type="Gene3D" id="1.10.730.20">
    <property type="match status" value="1"/>
</dbReference>
<sequence>MVRPTRALFASYASTLRLPKSSFPARPSNADKYVKRCTDELYQWQRAHRPAPELLSTQSGKDGRNVDGDFVLHDGPPYANGSLHVGHALNKILKDIVCRFQLSRGKRVHYVPGWDCHGLPIELKALQENSTETGSNIGQNGPTSNETTEAAVVVRNKARKLAMRAIKEQMKGFREWAVMGDWNNAYKTLDKDFEMRQLAIFKEMVERGLIYRQNKPVYWSPSSGTALAEAELEYDENHISPAVFIKFPLLEYSEALKRTFDISDHKVSLLIWTTTPWTLPANQAIAVNRALKYAVIKDPQSPSNGRLIVAESRLEHLQSFFPSNPLEVVGETLCGSDLTNGLSYLNPLRQLSGMPILHADFVSESSGTGLVHLAPGHGMDDYNVCKDLGIAAIAPVDDHGRFTSQGLPSKLSKRIEGFPVQGEGTKAILDFLENSAKFDDADTSLVLASHQFKHKYPIDWRTKKPVIIRATEQWFADVGSIQNMSLEALQSVQFVPDSGKTRLENFVLGRSQWCVSRQRAWGVPIPALYRVDDSGKVVEAIMTGETIDHIIKVFQERGIDAWWTNPKNDPAWIPPNLSGNFIRGRDTMDVWFDSGTSWTLLPKRSADQPLADVYLEGTDQHRGWFQSSLLTHIAHQSIKKGNSVPPMAPFRTLITHGFTLDQDGRKMSKSLGNVISPEQITSGSLLPPLKRKKLKCKAQNVDEKPTYDSMGSDALRLWVANSDYTKDVVIGQPILQSINSSLQKYRVTFKWLLGVLSDFKFTSSDQRPYISREHALTLADRIALHQLAQTSTAVHTAYCAHETFKAVAHLNKFISHSLSAVYFETLKDRLYAGAAADRRSAQVVLYHVLSELLSMLAPVTPLLVEEVWDFMPTQVKEAMEHPARRVWSPFKTGADERERKEMDCKIDTLLALHSEVKGLQEKARAEGSMGSSLESELWLFVPQNLVRNDGFSRHIFGKDVQSELMGLLVVSNVEILGERDSTLGDVTVWAEKTISLLGNGVRLLLGPPKNEKCPRCWRYMAAQKEELCGRCYDVVHEINGS</sequence>
<evidence type="ECO:0000256" key="11">
    <source>
        <dbReference type="ARBA" id="ARBA00068280"/>
    </source>
</evidence>
<evidence type="ECO:0000259" key="15">
    <source>
        <dbReference type="Pfam" id="PF08264"/>
    </source>
</evidence>
<dbReference type="OrthoDB" id="10264412at2759"/>
<keyword evidence="6 12" id="KW-0067">ATP-binding</keyword>
<dbReference type="SUPFAM" id="SSF52374">
    <property type="entry name" value="Nucleotidylyl transferase"/>
    <property type="match status" value="1"/>
</dbReference>
<dbReference type="EMBL" id="MU001692">
    <property type="protein sequence ID" value="KAF2454327.1"/>
    <property type="molecule type" value="Genomic_DNA"/>
</dbReference>
<dbReference type="InterPro" id="IPR001412">
    <property type="entry name" value="aa-tRNA-synth_I_CS"/>
</dbReference>
<name>A0A6A6NS44_9PEZI</name>
<evidence type="ECO:0000259" key="14">
    <source>
        <dbReference type="Pfam" id="PF06827"/>
    </source>
</evidence>
<dbReference type="InterPro" id="IPR009080">
    <property type="entry name" value="tRNAsynth_Ia_anticodon-bd"/>
</dbReference>
<dbReference type="AlphaFoldDB" id="A0A6A6NS44"/>
<evidence type="ECO:0000313" key="16">
    <source>
        <dbReference type="EMBL" id="KAF2454327.1"/>
    </source>
</evidence>
<evidence type="ECO:0000256" key="10">
    <source>
        <dbReference type="ARBA" id="ARBA00048359"/>
    </source>
</evidence>
<dbReference type="SUPFAM" id="SSF50677">
    <property type="entry name" value="ValRS/IleRS/LeuRS editing domain"/>
    <property type="match status" value="1"/>
</dbReference>
<dbReference type="NCBIfam" id="TIGR00392">
    <property type="entry name" value="ileS"/>
    <property type="match status" value="1"/>
</dbReference>